<dbReference type="SUPFAM" id="SSF52540">
    <property type="entry name" value="P-loop containing nucleoside triphosphate hydrolases"/>
    <property type="match status" value="1"/>
</dbReference>
<evidence type="ECO:0000313" key="5">
    <source>
        <dbReference type="Proteomes" id="UP000660611"/>
    </source>
</evidence>
<dbReference type="InterPro" id="IPR056681">
    <property type="entry name" value="DUF7779"/>
</dbReference>
<dbReference type="Pfam" id="PF00931">
    <property type="entry name" value="NB-ARC"/>
    <property type="match status" value="1"/>
</dbReference>
<proteinExistence type="predicted"/>
<evidence type="ECO:0000259" key="3">
    <source>
        <dbReference type="Pfam" id="PF25000"/>
    </source>
</evidence>
<evidence type="ECO:0000313" key="4">
    <source>
        <dbReference type="EMBL" id="GIG42646.1"/>
    </source>
</evidence>
<dbReference type="InterPro" id="IPR027417">
    <property type="entry name" value="P-loop_NTPase"/>
</dbReference>
<comment type="caution">
    <text evidence="4">The sequence shown here is derived from an EMBL/GenBank/DDBJ whole genome shotgun (WGS) entry which is preliminary data.</text>
</comment>
<dbReference type="InterPro" id="IPR011990">
    <property type="entry name" value="TPR-like_helical_dom_sf"/>
</dbReference>
<dbReference type="PANTHER" id="PTHR46082:SF6">
    <property type="entry name" value="AAA+ ATPASE DOMAIN-CONTAINING PROTEIN-RELATED"/>
    <property type="match status" value="1"/>
</dbReference>
<sequence length="1456" mass="161143">MLDAVVERIISEARRAGLRPSSEDVADTLWLAVQMARAAGVSPAGDDGQERSTTDPADPDDVARDGIKPGRPGMEPRPDTDDLDRDDRLTRGSVARGDASTAQEAVAEQMEIRRAAGSPDETPGEGVPIRAPAAPELAARFRMARSMRPLKRRVAARAEGELDASATAHQAAETDLFLPVFAPRLERWLDAVVVVDDSASMAVSTQTVAELVTVLADLGGFRDVRVWHVDTDAAAGSLRLRANHASALWHDPMELVDPTGRRIVLVVSDCLGRAWRDGRMGSMLQQWAVAGPIAVVQPLPQRLWPNCAPGLRSVTVRVNAAGAANSTLQVRLDDEFFDRDDTPADQLGAAVPVIELGERWLASWSSLVAGGTGQGLSCKALFTGLMNSAPDEASEEAPPTDPTEIVRRFEATASKPAFRLAALLAAAAPLDLPVMRLVQRAKLPTAPPTALREVFLGTLLHQVVDPAAPTVIDPDEVTYDFLPGVRHELLGRLTRQDALSVLVEVSRYLAAHLGANLDFLAWLSPDSPVQNLDQRARAFAAVTIDVLRSVGGSYRDKADRLQEQLEERQRVESPEPAAARQRSVIENEGASDPGRYGRTAMTDFSTQSSVYVPTRESGRVPAGWKTAPPKNPHFVGRDEMLDQLRSLLINRSQTAVLLPRALYGLGGVGKTQLATEYVHRFRDDYDLVWWIAAEDPAEIRRSLVELAAELQVTTTTDTAETIRRVQERLADRSPYEHWLLVFDNVGEPAVVSSLVPESRGGHVLITTRDRDWAEQGRAVEVGKFDRSESIALLRERSRISENDANEIAERLGDLPISLAQAAAWHTETGEPVSEYLRRFTAEVDRRQDEIETLGYPKHAAAAMSIAFDQLRTSSATAAQLLQLASYFGPEWISLEMLHRGRLATPLSRRLGSTLRNQSPLQRCIKDIARLELARYDTRNDRFQIHRLVQKMVQSEMQPDERDEVRNTVQLMLAHANPGNPDLIVETERRKHAQLSAHIIASDVIESDEDEARQVVVDQIRYLYRVGDFESSRQLADKVVERWKDRWPDDDELTLIARRHLANAIRQLGSPAEALVMDEAVLAQFQRSFGPDHEHTMATVNGVAADLRAVGLFARARELDEDNYLRYQRVLGAEDFSTLRAGANFAVDLRMVGAYAQALVLDEEILAIRRRVYGPDEQETLLVAGNVTRDLYALGRYSEALRRQRDVLPVHERVLRPDHADVLGARRTIAISLRKLGRTAEALDEARSLRLAHRNRLGESNPQTLLITQSLVNALRDNGSVSEAVRDGEEVYKRYQELYPDHPFTDVCAANLAIAFRQAGRVNEARELNEMALGRLRAAFRPDHPYALCCATNLANDLAASGRHDAALTLSRETYELSREVRRPDSPDLPANPYDLACMNNYAVDLITTGNDAEGHTLQRQALDLMSRHPDLGEGHPDTKSVRDGRRLDCDIEPPPT</sequence>
<feature type="domain" description="NB-ARC" evidence="2">
    <location>
        <begin position="638"/>
        <end position="778"/>
    </location>
</feature>
<dbReference type="Proteomes" id="UP000660611">
    <property type="component" value="Unassembled WGS sequence"/>
</dbReference>
<dbReference type="Gene3D" id="3.40.50.300">
    <property type="entry name" value="P-loop containing nucleotide triphosphate hydrolases"/>
    <property type="match status" value="1"/>
</dbReference>
<evidence type="ECO:0000256" key="1">
    <source>
        <dbReference type="SAM" id="MobiDB-lite"/>
    </source>
</evidence>
<feature type="region of interest" description="Disordered" evidence="1">
    <location>
        <begin position="565"/>
        <end position="597"/>
    </location>
</feature>
<dbReference type="NCBIfam" id="NF041121">
    <property type="entry name" value="SAV_2336_NTERM"/>
    <property type="match status" value="1"/>
</dbReference>
<feature type="compositionally biased region" description="Basic and acidic residues" evidence="1">
    <location>
        <begin position="1426"/>
        <end position="1449"/>
    </location>
</feature>
<accession>A0A919PD92</accession>
<dbReference type="RefSeq" id="WP_203844527.1">
    <property type="nucleotide sequence ID" value="NZ_BAAAVW010000002.1"/>
</dbReference>
<organism evidence="4 5">
    <name type="scientific">Dactylosporangium siamense</name>
    <dbReference type="NCBI Taxonomy" id="685454"/>
    <lineage>
        <taxon>Bacteria</taxon>
        <taxon>Bacillati</taxon>
        <taxon>Actinomycetota</taxon>
        <taxon>Actinomycetes</taxon>
        <taxon>Micromonosporales</taxon>
        <taxon>Micromonosporaceae</taxon>
        <taxon>Dactylosporangium</taxon>
    </lineage>
</organism>
<dbReference type="InterPro" id="IPR053137">
    <property type="entry name" value="NLR-like"/>
</dbReference>
<dbReference type="EMBL" id="BONQ01000015">
    <property type="protein sequence ID" value="GIG42646.1"/>
    <property type="molecule type" value="Genomic_DNA"/>
</dbReference>
<evidence type="ECO:0000259" key="2">
    <source>
        <dbReference type="Pfam" id="PF00931"/>
    </source>
</evidence>
<dbReference type="Pfam" id="PF13424">
    <property type="entry name" value="TPR_12"/>
    <property type="match status" value="3"/>
</dbReference>
<feature type="domain" description="DUF7779" evidence="3">
    <location>
        <begin position="871"/>
        <end position="960"/>
    </location>
</feature>
<feature type="compositionally biased region" description="Basic and acidic residues" evidence="1">
    <location>
        <begin position="61"/>
        <end position="90"/>
    </location>
</feature>
<gene>
    <name evidence="4" type="ORF">Dsi01nite_006870</name>
</gene>
<protein>
    <submittedName>
        <fullName evidence="4">Cytochrome c</fullName>
    </submittedName>
</protein>
<dbReference type="Pfam" id="PF25000">
    <property type="entry name" value="DUF7779"/>
    <property type="match status" value="1"/>
</dbReference>
<feature type="region of interest" description="Disordered" evidence="1">
    <location>
        <begin position="610"/>
        <end position="631"/>
    </location>
</feature>
<dbReference type="Gene3D" id="1.25.40.10">
    <property type="entry name" value="Tetratricopeptide repeat domain"/>
    <property type="match status" value="2"/>
</dbReference>
<dbReference type="InterPro" id="IPR047738">
    <property type="entry name" value="SAV_2336-like_N"/>
</dbReference>
<dbReference type="SUPFAM" id="SSF48452">
    <property type="entry name" value="TPR-like"/>
    <property type="match status" value="3"/>
</dbReference>
<feature type="region of interest" description="Disordered" evidence="1">
    <location>
        <begin position="1426"/>
        <end position="1456"/>
    </location>
</feature>
<keyword evidence="5" id="KW-1185">Reference proteome</keyword>
<dbReference type="NCBIfam" id="NF040586">
    <property type="entry name" value="FxSxx_TPR"/>
    <property type="match status" value="1"/>
</dbReference>
<name>A0A919PD92_9ACTN</name>
<feature type="region of interest" description="Disordered" evidence="1">
    <location>
        <begin position="40"/>
        <end position="107"/>
    </location>
</feature>
<dbReference type="GO" id="GO:0043531">
    <property type="term" value="F:ADP binding"/>
    <property type="evidence" value="ECO:0007669"/>
    <property type="project" value="InterPro"/>
</dbReference>
<dbReference type="PANTHER" id="PTHR46082">
    <property type="entry name" value="ATP/GTP-BINDING PROTEIN-RELATED"/>
    <property type="match status" value="1"/>
</dbReference>
<dbReference type="Pfam" id="PF13374">
    <property type="entry name" value="TPR_10"/>
    <property type="match status" value="1"/>
</dbReference>
<reference evidence="4" key="1">
    <citation type="submission" date="2021-01" db="EMBL/GenBank/DDBJ databases">
        <title>Whole genome shotgun sequence of Dactylosporangium siamense NBRC 106093.</title>
        <authorList>
            <person name="Komaki H."/>
            <person name="Tamura T."/>
        </authorList>
    </citation>
    <scope>NUCLEOTIDE SEQUENCE</scope>
    <source>
        <strain evidence="4">NBRC 106093</strain>
    </source>
</reference>
<dbReference type="InterPro" id="IPR002182">
    <property type="entry name" value="NB-ARC"/>
</dbReference>